<protein>
    <submittedName>
        <fullName evidence="1">Uncharacterized protein</fullName>
    </submittedName>
</protein>
<dbReference type="Proteomes" id="UP001163321">
    <property type="component" value="Chromosome 9"/>
</dbReference>
<proteinExistence type="predicted"/>
<keyword evidence="2" id="KW-1185">Reference proteome</keyword>
<evidence type="ECO:0000313" key="1">
    <source>
        <dbReference type="EMBL" id="KAI9905381.1"/>
    </source>
</evidence>
<name>A0ACC0VGV8_9STRA</name>
<comment type="caution">
    <text evidence="1">The sequence shown here is derived from an EMBL/GenBank/DDBJ whole genome shotgun (WGS) entry which is preliminary data.</text>
</comment>
<accession>A0ACC0VGV8</accession>
<reference evidence="1 2" key="1">
    <citation type="journal article" date="2022" name="bioRxiv">
        <title>The genome of the oomycete Peronosclerospora sorghi, a cosmopolitan pathogen of maize and sorghum, is inflated with dispersed pseudogenes.</title>
        <authorList>
            <person name="Fletcher K."/>
            <person name="Martin F."/>
            <person name="Isakeit T."/>
            <person name="Cavanaugh K."/>
            <person name="Magill C."/>
            <person name="Michelmore R."/>
        </authorList>
    </citation>
    <scope>NUCLEOTIDE SEQUENCE [LARGE SCALE GENOMIC DNA]</scope>
    <source>
        <strain evidence="1">P6</strain>
    </source>
</reference>
<dbReference type="EMBL" id="CM047588">
    <property type="protein sequence ID" value="KAI9905381.1"/>
    <property type="molecule type" value="Genomic_DNA"/>
</dbReference>
<organism evidence="1 2">
    <name type="scientific">Peronosclerospora sorghi</name>
    <dbReference type="NCBI Taxonomy" id="230839"/>
    <lineage>
        <taxon>Eukaryota</taxon>
        <taxon>Sar</taxon>
        <taxon>Stramenopiles</taxon>
        <taxon>Oomycota</taxon>
        <taxon>Peronosporomycetes</taxon>
        <taxon>Peronosporales</taxon>
        <taxon>Peronosporaceae</taxon>
        <taxon>Peronosclerospora</taxon>
    </lineage>
</organism>
<gene>
    <name evidence="1" type="ORF">PsorP6_014167</name>
</gene>
<evidence type="ECO:0000313" key="2">
    <source>
        <dbReference type="Proteomes" id="UP001163321"/>
    </source>
</evidence>
<sequence>MPCVNWLVLALCGQLSEREAQQILPYRILFTQRALGNTWKSTRVYEGDGERLPLCVIYAVLPREYALALRSLVERAGICALRHASTIPRALLLASESVGDGQDVQALTIAMNLFCRPNCGRTKCGNGIEDRATEAGVGETG</sequence>